<keyword evidence="2" id="KW-0813">Transport</keyword>
<feature type="transmembrane region" description="Helical" evidence="8">
    <location>
        <begin position="66"/>
        <end position="84"/>
    </location>
</feature>
<evidence type="ECO:0000313" key="10">
    <source>
        <dbReference type="Proteomes" id="UP001496720"/>
    </source>
</evidence>
<feature type="transmembrane region" description="Helical" evidence="8">
    <location>
        <begin position="260"/>
        <end position="281"/>
    </location>
</feature>
<dbReference type="PANTHER" id="PTHR23517:SF2">
    <property type="entry name" value="MULTIDRUG RESISTANCE PROTEIN MDTH"/>
    <property type="match status" value="1"/>
</dbReference>
<accession>A0ABV1T6H9</accession>
<feature type="transmembrane region" description="Helical" evidence="8">
    <location>
        <begin position="157"/>
        <end position="176"/>
    </location>
</feature>
<feature type="transmembrane region" description="Helical" evidence="8">
    <location>
        <begin position="96"/>
        <end position="113"/>
    </location>
</feature>
<feature type="transmembrane region" description="Helical" evidence="8">
    <location>
        <begin position="302"/>
        <end position="335"/>
    </location>
</feature>
<dbReference type="Proteomes" id="UP001496720">
    <property type="component" value="Unassembled WGS sequence"/>
</dbReference>
<feature type="region of interest" description="Disordered" evidence="7">
    <location>
        <begin position="1"/>
        <end position="25"/>
    </location>
</feature>
<gene>
    <name evidence="9" type="ORF">ABT188_32910</name>
</gene>
<protein>
    <submittedName>
        <fullName evidence="9">MFS transporter</fullName>
    </submittedName>
</protein>
<evidence type="ECO:0000256" key="3">
    <source>
        <dbReference type="ARBA" id="ARBA00022475"/>
    </source>
</evidence>
<dbReference type="SUPFAM" id="SSF103473">
    <property type="entry name" value="MFS general substrate transporter"/>
    <property type="match status" value="1"/>
</dbReference>
<proteinExistence type="predicted"/>
<keyword evidence="10" id="KW-1185">Reference proteome</keyword>
<feature type="transmembrane region" description="Helical" evidence="8">
    <location>
        <begin position="227"/>
        <end position="254"/>
    </location>
</feature>
<feature type="transmembrane region" description="Helical" evidence="8">
    <location>
        <begin position="32"/>
        <end position="54"/>
    </location>
</feature>
<organism evidence="9 10">
    <name type="scientific">Streptomyces violaceorubidus</name>
    <dbReference type="NCBI Taxonomy" id="284042"/>
    <lineage>
        <taxon>Bacteria</taxon>
        <taxon>Bacillati</taxon>
        <taxon>Actinomycetota</taxon>
        <taxon>Actinomycetes</taxon>
        <taxon>Kitasatosporales</taxon>
        <taxon>Streptomycetaceae</taxon>
        <taxon>Streptomyces</taxon>
    </lineage>
</organism>
<keyword evidence="4 8" id="KW-0812">Transmembrane</keyword>
<evidence type="ECO:0000256" key="2">
    <source>
        <dbReference type="ARBA" id="ARBA00022448"/>
    </source>
</evidence>
<dbReference type="RefSeq" id="WP_352150473.1">
    <property type="nucleotide sequence ID" value="NZ_JBEOZY010000063.1"/>
</dbReference>
<dbReference type="EMBL" id="JBEOZY010000063">
    <property type="protein sequence ID" value="MER6169294.1"/>
    <property type="molecule type" value="Genomic_DNA"/>
</dbReference>
<evidence type="ECO:0000256" key="1">
    <source>
        <dbReference type="ARBA" id="ARBA00004651"/>
    </source>
</evidence>
<comment type="subcellular location">
    <subcellularLocation>
        <location evidence="1">Cell membrane</location>
        <topology evidence="1">Multi-pass membrane protein</topology>
    </subcellularLocation>
</comment>
<evidence type="ECO:0000313" key="9">
    <source>
        <dbReference type="EMBL" id="MER6169294.1"/>
    </source>
</evidence>
<dbReference type="InterPro" id="IPR011701">
    <property type="entry name" value="MFS"/>
</dbReference>
<keyword evidence="5 8" id="KW-1133">Transmembrane helix</keyword>
<evidence type="ECO:0000256" key="4">
    <source>
        <dbReference type="ARBA" id="ARBA00022692"/>
    </source>
</evidence>
<evidence type="ECO:0000256" key="6">
    <source>
        <dbReference type="ARBA" id="ARBA00023136"/>
    </source>
</evidence>
<dbReference type="PANTHER" id="PTHR23517">
    <property type="entry name" value="RESISTANCE PROTEIN MDTM, PUTATIVE-RELATED-RELATED"/>
    <property type="match status" value="1"/>
</dbReference>
<name>A0ABV1T6H9_9ACTN</name>
<sequence length="427" mass="45398">MSTEVGHPEETPPGRPPGSLRKILPEPGPRRILMVATFVDTIGGGMFLTSSVLYFTRVVHLPAERVGLGLTLAGLIGVLAGVPLGEIADRRGPREVKLILLVLLSLTMVGYVFVRGFLAFTLIAVFDLLVNTGANAVRGGLIRRIGGEGATAYRAKLRATTNAGVAVGGLLAAIAIQADTRLAYQVLIAGNAASFLISAAILYRLPHLQPLVRPSREARWGRSVRDVPFNAWAIINGLMSIQYQVLLIPLPLWIVGHTHAPRWSVACCLLINATLCVLLQMRVGARVTTIRQGGSAFRTAGLYFLTSSAALGLLSAVPGWAALLLVVLGCIVHTVGELWHSSGQFTVGYGLAPAYAQSQYQGMQSLWTSLLGYSPAPAFLTLLCIDGGRNGWFALGFFFAALGCAAVPVTRWAEQSRANAARTAKAP</sequence>
<keyword evidence="6 8" id="KW-0472">Membrane</keyword>
<evidence type="ECO:0000256" key="8">
    <source>
        <dbReference type="SAM" id="Phobius"/>
    </source>
</evidence>
<comment type="caution">
    <text evidence="9">The sequence shown here is derived from an EMBL/GenBank/DDBJ whole genome shotgun (WGS) entry which is preliminary data.</text>
</comment>
<feature type="transmembrane region" description="Helical" evidence="8">
    <location>
        <begin position="182"/>
        <end position="206"/>
    </location>
</feature>
<dbReference type="InterPro" id="IPR050171">
    <property type="entry name" value="MFS_Transporters"/>
</dbReference>
<evidence type="ECO:0000256" key="5">
    <source>
        <dbReference type="ARBA" id="ARBA00022989"/>
    </source>
</evidence>
<keyword evidence="3" id="KW-1003">Cell membrane</keyword>
<reference evidence="9 10" key="1">
    <citation type="submission" date="2024-06" db="EMBL/GenBank/DDBJ databases">
        <title>The Natural Products Discovery Center: Release of the First 8490 Sequenced Strains for Exploring Actinobacteria Biosynthetic Diversity.</title>
        <authorList>
            <person name="Kalkreuter E."/>
            <person name="Kautsar S.A."/>
            <person name="Yang D."/>
            <person name="Bader C.D."/>
            <person name="Teijaro C.N."/>
            <person name="Fluegel L."/>
            <person name="Davis C.M."/>
            <person name="Simpson J.R."/>
            <person name="Lauterbach L."/>
            <person name="Steele A.D."/>
            <person name="Gui C."/>
            <person name="Meng S."/>
            <person name="Li G."/>
            <person name="Viehrig K."/>
            <person name="Ye F."/>
            <person name="Su P."/>
            <person name="Kiefer A.F."/>
            <person name="Nichols A."/>
            <person name="Cepeda A.J."/>
            <person name="Yan W."/>
            <person name="Fan B."/>
            <person name="Jiang Y."/>
            <person name="Adhikari A."/>
            <person name="Zheng C.-J."/>
            <person name="Schuster L."/>
            <person name="Cowan T.M."/>
            <person name="Smanski M.J."/>
            <person name="Chevrette M.G."/>
            <person name="De Carvalho L.P.S."/>
            <person name="Shen B."/>
        </authorList>
    </citation>
    <scope>NUCLEOTIDE SEQUENCE [LARGE SCALE GENOMIC DNA]</scope>
    <source>
        <strain evidence="9 10">NPDC001615</strain>
    </source>
</reference>
<dbReference type="InterPro" id="IPR036259">
    <property type="entry name" value="MFS_trans_sf"/>
</dbReference>
<dbReference type="Gene3D" id="1.20.1250.20">
    <property type="entry name" value="MFS general substrate transporter like domains"/>
    <property type="match status" value="1"/>
</dbReference>
<evidence type="ECO:0000256" key="7">
    <source>
        <dbReference type="SAM" id="MobiDB-lite"/>
    </source>
</evidence>
<feature type="compositionally biased region" description="Basic and acidic residues" evidence="7">
    <location>
        <begin position="1"/>
        <end position="12"/>
    </location>
</feature>
<dbReference type="Pfam" id="PF07690">
    <property type="entry name" value="MFS_1"/>
    <property type="match status" value="1"/>
</dbReference>
<feature type="transmembrane region" description="Helical" evidence="8">
    <location>
        <begin position="392"/>
        <end position="413"/>
    </location>
</feature>